<dbReference type="PANTHER" id="PTHR31362:SF0">
    <property type="entry name" value="EXOSTOSIN DOMAIN-CONTAINING PROTEIN-RELATED"/>
    <property type="match status" value="1"/>
</dbReference>
<reference evidence="1 2" key="1">
    <citation type="journal article" date="2017" name="Curr. Biol.">
        <title>Genome architecture and evolution of a unichromosomal asexual nematode.</title>
        <authorList>
            <person name="Fradin H."/>
            <person name="Zegar C."/>
            <person name="Gutwein M."/>
            <person name="Lucas J."/>
            <person name="Kovtun M."/>
            <person name="Corcoran D."/>
            <person name="Baugh L.R."/>
            <person name="Kiontke K."/>
            <person name="Gunsalus K."/>
            <person name="Fitch D.H."/>
            <person name="Piano F."/>
        </authorList>
    </citation>
    <scope>NUCLEOTIDE SEQUENCE [LARGE SCALE GENOMIC DNA]</scope>
    <source>
        <strain evidence="1">PF1309</strain>
    </source>
</reference>
<dbReference type="STRING" id="2018661.A0A2A2J5G2"/>
<keyword evidence="2" id="KW-1185">Reference proteome</keyword>
<dbReference type="EMBL" id="LIAE01010678">
    <property type="protein sequence ID" value="PAV56854.1"/>
    <property type="molecule type" value="Genomic_DNA"/>
</dbReference>
<proteinExistence type="predicted"/>
<comment type="caution">
    <text evidence="1">The sequence shown here is derived from an EMBL/GenBank/DDBJ whole genome shotgun (WGS) entry which is preliminary data.</text>
</comment>
<dbReference type="OrthoDB" id="408493at2759"/>
<dbReference type="PANTHER" id="PTHR31362">
    <property type="entry name" value="GLYCOSYLTRANSFERASE STELLO1-RELATED"/>
    <property type="match status" value="1"/>
</dbReference>
<accession>A0A2A2J5G2</accession>
<dbReference type="Proteomes" id="UP000218231">
    <property type="component" value="Unassembled WGS sequence"/>
</dbReference>
<sequence length="435" mass="51570">MYSPWNSQNTLFHRNAFFTMFLPTTVSFRTTEIWRSYFSQKLLHLIDEFVAFYPVNAVQIRNAHNYLKDFEDEQEVYLKSGELLKFLDEWKCSQNSTANCAIELAEQFGKMEFWQEDDVDLVKEWIHDLIQIGYSFPPLSKPSNYELPRSENTTDVNCRRMFLQVFNDEPAENNQTDNTRSIQKMENFQDFIDLCEKTNVTDNSNKPPLQYPFNYIHINPREMNRGYNGYICMLKAYELGLRNIKGYFAVADDAMLNFWQPINLDMVFHQWGTKNAVSGPGPWWSRVVGVPAMKNAIDMVKDKRNCSKTCQNTVEEYRQRLLKRKIIKENETAITEMEKFLNWTVSDVYYIPTQEMPFFTDLMKIFYKNELFVEIAFYKYLRATKHQTAIDPWKVSPTGGGARRLTLSTNYNENVPFFHAIKFSQVTYYPEERYR</sequence>
<dbReference type="Pfam" id="PF03385">
    <property type="entry name" value="STELLO"/>
    <property type="match status" value="1"/>
</dbReference>
<organism evidence="1 2">
    <name type="scientific">Diploscapter pachys</name>
    <dbReference type="NCBI Taxonomy" id="2018661"/>
    <lineage>
        <taxon>Eukaryota</taxon>
        <taxon>Metazoa</taxon>
        <taxon>Ecdysozoa</taxon>
        <taxon>Nematoda</taxon>
        <taxon>Chromadorea</taxon>
        <taxon>Rhabditida</taxon>
        <taxon>Rhabditina</taxon>
        <taxon>Rhabditomorpha</taxon>
        <taxon>Rhabditoidea</taxon>
        <taxon>Rhabditidae</taxon>
        <taxon>Diploscapter</taxon>
    </lineage>
</organism>
<evidence type="ECO:0000313" key="2">
    <source>
        <dbReference type="Proteomes" id="UP000218231"/>
    </source>
</evidence>
<dbReference type="AlphaFoldDB" id="A0A2A2J5G2"/>
<evidence type="ECO:0000313" key="1">
    <source>
        <dbReference type="EMBL" id="PAV56854.1"/>
    </source>
</evidence>
<protein>
    <submittedName>
        <fullName evidence="1">Uncharacterized protein</fullName>
    </submittedName>
</protein>
<dbReference type="InterPro" id="IPR005049">
    <property type="entry name" value="STL-like"/>
</dbReference>
<gene>
    <name evidence="1" type="ORF">WR25_09660</name>
</gene>
<name>A0A2A2J5G2_9BILA</name>